<evidence type="ECO:0000256" key="1">
    <source>
        <dbReference type="SAM" id="Phobius"/>
    </source>
</evidence>
<dbReference type="AlphaFoldDB" id="A0A1G7HXY6"/>
<feature type="transmembrane region" description="Helical" evidence="1">
    <location>
        <begin position="248"/>
        <end position="271"/>
    </location>
</feature>
<protein>
    <submittedName>
        <fullName evidence="2">Uncharacterized membrane protein</fullName>
    </submittedName>
</protein>
<feature type="transmembrane region" description="Helical" evidence="1">
    <location>
        <begin position="104"/>
        <end position="124"/>
    </location>
</feature>
<organism evidence="2 3">
    <name type="scientific">Halorientalis regularis</name>
    <dbReference type="NCBI Taxonomy" id="660518"/>
    <lineage>
        <taxon>Archaea</taxon>
        <taxon>Methanobacteriati</taxon>
        <taxon>Methanobacteriota</taxon>
        <taxon>Stenosarchaea group</taxon>
        <taxon>Halobacteria</taxon>
        <taxon>Halobacteriales</taxon>
        <taxon>Haloarculaceae</taxon>
        <taxon>Halorientalis</taxon>
    </lineage>
</organism>
<keyword evidence="1" id="KW-1133">Transmembrane helix</keyword>
<gene>
    <name evidence="2" type="ORF">SAMN05216218_103203</name>
</gene>
<feature type="transmembrane region" description="Helical" evidence="1">
    <location>
        <begin position="217"/>
        <end position="236"/>
    </location>
</feature>
<keyword evidence="1" id="KW-0812">Transmembrane</keyword>
<feature type="transmembrane region" description="Helical" evidence="1">
    <location>
        <begin position="15"/>
        <end position="34"/>
    </location>
</feature>
<keyword evidence="3" id="KW-1185">Reference proteome</keyword>
<dbReference type="InterPro" id="IPR002749">
    <property type="entry name" value="DUF63"/>
</dbReference>
<dbReference type="EMBL" id="FNBK01000003">
    <property type="protein sequence ID" value="SDF05332.1"/>
    <property type="molecule type" value="Genomic_DNA"/>
</dbReference>
<feature type="transmembrane region" description="Helical" evidence="1">
    <location>
        <begin position="130"/>
        <end position="153"/>
    </location>
</feature>
<proteinExistence type="predicted"/>
<name>A0A1G7HXY6_9EURY</name>
<dbReference type="STRING" id="660518.SAMN05216218_103203"/>
<dbReference type="PANTHER" id="PTHR40700">
    <property type="entry name" value="HYPOTHETICAL MEMBRANE PROTEIN, CONSERVED, DUF63 FAMILY"/>
    <property type="match status" value="1"/>
</dbReference>
<feature type="transmembrane region" description="Helical" evidence="1">
    <location>
        <begin position="73"/>
        <end position="97"/>
    </location>
</feature>
<dbReference type="Pfam" id="PF01889">
    <property type="entry name" value="DUF63"/>
    <property type="match status" value="1"/>
</dbReference>
<accession>A0A1G7HXY6</accession>
<dbReference type="PANTHER" id="PTHR40700:SF1">
    <property type="entry name" value="DUF63 DOMAIN-CONTAINING PROTEIN"/>
    <property type="match status" value="1"/>
</dbReference>
<sequence>MFFQILPEGLVVPGLAYLLGLAVAGLAVGAVLFTRRPPVTQRLVVAFTPWMAAGAAFHVLYQLEAVPDAIAPLFSAPTVYVTTFLAAGTVWGGLILADRGVPPALATTGGVATLAGAALVVQTATARGTLAPALPVAALIASVVVAVVTYAILDRVRPTVTARTGTLGVVVVFGHALDGVSTAVGVDLLGSGERSPVPAAIMEFAGSLPTASVVGKGWLFVLVKLLIAAAVLVLFADFVEEDPAQGNAALGVVAAVGLGPGTHNLLLFAAAGLF</sequence>
<keyword evidence="1" id="KW-0472">Membrane</keyword>
<feature type="transmembrane region" description="Helical" evidence="1">
    <location>
        <begin position="43"/>
        <end position="61"/>
    </location>
</feature>
<dbReference type="Proteomes" id="UP000199076">
    <property type="component" value="Unassembled WGS sequence"/>
</dbReference>
<dbReference type="OrthoDB" id="308209at2157"/>
<evidence type="ECO:0000313" key="3">
    <source>
        <dbReference type="Proteomes" id="UP000199076"/>
    </source>
</evidence>
<reference evidence="3" key="1">
    <citation type="submission" date="2016-10" db="EMBL/GenBank/DDBJ databases">
        <authorList>
            <person name="Varghese N."/>
            <person name="Submissions S."/>
        </authorList>
    </citation>
    <scope>NUCLEOTIDE SEQUENCE [LARGE SCALE GENOMIC DNA]</scope>
    <source>
        <strain evidence="3">IBRC-M 10760</strain>
    </source>
</reference>
<dbReference type="RefSeq" id="WP_092688955.1">
    <property type="nucleotide sequence ID" value="NZ_FNBK01000003.1"/>
</dbReference>
<evidence type="ECO:0000313" key="2">
    <source>
        <dbReference type="EMBL" id="SDF05332.1"/>
    </source>
</evidence>